<keyword evidence="1" id="KW-1133">Transmembrane helix</keyword>
<organism evidence="2 3">
    <name type="scientific">Thermotalea metallivorans</name>
    <dbReference type="NCBI Taxonomy" id="520762"/>
    <lineage>
        <taxon>Bacteria</taxon>
        <taxon>Bacillati</taxon>
        <taxon>Bacillota</taxon>
        <taxon>Clostridia</taxon>
        <taxon>Peptostreptococcales</taxon>
        <taxon>Thermotaleaceae</taxon>
        <taxon>Thermotalea</taxon>
    </lineage>
</organism>
<keyword evidence="3" id="KW-1185">Reference proteome</keyword>
<reference evidence="2 3" key="1">
    <citation type="submission" date="2015-12" db="EMBL/GenBank/DDBJ databases">
        <title>Draft genome sequence of the thermoanaerobe Thermotalea metallivorans, an isolate from the runoff channel of the Great Artesian Basin, Australia.</title>
        <authorList>
            <person name="Patel B.K."/>
        </authorList>
    </citation>
    <scope>NUCLEOTIDE SEQUENCE [LARGE SCALE GENOMIC DNA]</scope>
    <source>
        <strain evidence="2 3">B2-1</strain>
    </source>
</reference>
<dbReference type="AlphaFoldDB" id="A0A140LBS9"/>
<proteinExistence type="predicted"/>
<dbReference type="Proteomes" id="UP000070456">
    <property type="component" value="Unassembled WGS sequence"/>
</dbReference>
<accession>A0A140LBS9</accession>
<evidence type="ECO:0000313" key="3">
    <source>
        <dbReference type="Proteomes" id="UP000070456"/>
    </source>
</evidence>
<comment type="caution">
    <text evidence="2">The sequence shown here is derived from an EMBL/GenBank/DDBJ whole genome shotgun (WGS) entry which is preliminary data.</text>
</comment>
<sequence>MLNPKKLHFWRLTFIFGALTIITLFFLWSAPEARKAEMMTTRMGNMAQGMHVSNITLYDLFRDEEGKEQMAQMHSHHQAQAPIIWNLSFLTTGLIFLLLPFIIGGSIILAILWIK</sequence>
<dbReference type="STRING" id="520762.AN619_03140"/>
<keyword evidence="1" id="KW-0472">Membrane</keyword>
<protein>
    <submittedName>
        <fullName evidence="2">Uncharacterized protein</fullName>
    </submittedName>
</protein>
<keyword evidence="1" id="KW-0812">Transmembrane</keyword>
<evidence type="ECO:0000256" key="1">
    <source>
        <dbReference type="SAM" id="Phobius"/>
    </source>
</evidence>
<dbReference type="EMBL" id="LOEE01000008">
    <property type="protein sequence ID" value="KXG78004.1"/>
    <property type="molecule type" value="Genomic_DNA"/>
</dbReference>
<name>A0A140LBS9_9FIRM</name>
<evidence type="ECO:0000313" key="2">
    <source>
        <dbReference type="EMBL" id="KXG78004.1"/>
    </source>
</evidence>
<feature type="transmembrane region" description="Helical" evidence="1">
    <location>
        <begin position="83"/>
        <end position="114"/>
    </location>
</feature>
<dbReference type="RefSeq" id="WP_068554424.1">
    <property type="nucleotide sequence ID" value="NZ_LOEE01000008.1"/>
</dbReference>
<feature type="transmembrane region" description="Helical" evidence="1">
    <location>
        <begin position="12"/>
        <end position="30"/>
    </location>
</feature>
<dbReference type="OrthoDB" id="2611590at2"/>
<gene>
    <name evidence="2" type="ORF">AN619_03140</name>
</gene>